<dbReference type="InterPro" id="IPR053183">
    <property type="entry name" value="ASL1"/>
</dbReference>
<keyword evidence="2" id="KW-1015">Disulfide bond</keyword>
<evidence type="ECO:0000313" key="5">
    <source>
        <dbReference type="EMBL" id="KAF1992198.1"/>
    </source>
</evidence>
<feature type="signal peptide" evidence="3">
    <location>
        <begin position="1"/>
        <end position="19"/>
    </location>
</feature>
<protein>
    <submittedName>
        <fullName evidence="5">Glycoside hydrolase family 128 protein</fullName>
    </submittedName>
</protein>
<evidence type="ECO:0000259" key="4">
    <source>
        <dbReference type="Pfam" id="PF11790"/>
    </source>
</evidence>
<dbReference type="Gene3D" id="3.20.20.80">
    <property type="entry name" value="Glycosidases"/>
    <property type="match status" value="1"/>
</dbReference>
<keyword evidence="1" id="KW-0677">Repeat</keyword>
<dbReference type="GO" id="GO:0006508">
    <property type="term" value="P:proteolysis"/>
    <property type="evidence" value="ECO:0007669"/>
    <property type="project" value="InterPro"/>
</dbReference>
<dbReference type="SUPFAM" id="SSF51445">
    <property type="entry name" value="(Trans)glycosidases"/>
    <property type="match status" value="1"/>
</dbReference>
<dbReference type="PANTHER" id="PTHR34154">
    <property type="entry name" value="ALKALI-SENSITIVE LINKAGE PROTEIN 1"/>
    <property type="match status" value="1"/>
</dbReference>
<dbReference type="InterPro" id="IPR017853">
    <property type="entry name" value="GH"/>
</dbReference>
<dbReference type="GO" id="GO:0016787">
    <property type="term" value="F:hydrolase activity"/>
    <property type="evidence" value="ECO:0007669"/>
    <property type="project" value="UniProtKB-KW"/>
</dbReference>
<dbReference type="PANTHER" id="PTHR34154:SF10">
    <property type="entry name" value="ASL1-LIKE GLYCOSYL HYDROLASE CATALYTIC DOMAIN-CONTAINING PROTEIN"/>
    <property type="match status" value="1"/>
</dbReference>
<dbReference type="InterPro" id="IPR024655">
    <property type="entry name" value="Asl1_glyco_hydro_catalytic"/>
</dbReference>
<evidence type="ECO:0000256" key="3">
    <source>
        <dbReference type="SAM" id="SignalP"/>
    </source>
</evidence>
<dbReference type="Gene3D" id="3.50.4.10">
    <property type="entry name" value="Hepatocyte Growth Factor"/>
    <property type="match status" value="1"/>
</dbReference>
<dbReference type="AlphaFoldDB" id="A0A6G1HGY1"/>
<sequence>MSTISILTTILSLLSIASAVPFTPSSTDLFLHDFSKRALTCPSSDKTYYTSGTKVFYIGCNVNYAGNDMPSPNGQAAGSLDACMDICAKRSGCVGATWPLNTKKCWLKKSLSTATTKTDVWAGKLQSTSYVQGKGKRGLAYNNGAWTKYFAIAGQASKVSWMVNWYSKSTTADFTAAAHSKLDFVPMLWSNASDLTSVIATNAASAKNVLAFNEPDQCGGGGSCLGTPQQAASYYKKYMQPLSTSTRRLGSPAVTNSLSSSAGLAYLADFLTACSSCTVDFVAIHWYGDASDVSGFKQHVQNAYSVGGGRKVWITEFGCASGTVAQTKDFMRSVLPWLDAQGFVERYAYFGVFNQYQDNWDLISSDGSKLTELGVLYNTM</sequence>
<keyword evidence="5" id="KW-0378">Hydrolase</keyword>
<dbReference type="Proteomes" id="UP000800041">
    <property type="component" value="Unassembled WGS sequence"/>
</dbReference>
<dbReference type="OrthoDB" id="5985073at2759"/>
<dbReference type="InterPro" id="IPR000177">
    <property type="entry name" value="Apple"/>
</dbReference>
<dbReference type="GO" id="GO:0071966">
    <property type="term" value="P:fungal-type cell wall polysaccharide metabolic process"/>
    <property type="evidence" value="ECO:0007669"/>
    <property type="project" value="TreeGrafter"/>
</dbReference>
<feature type="chain" id="PRO_5026049399" evidence="3">
    <location>
        <begin position="20"/>
        <end position="380"/>
    </location>
</feature>
<name>A0A6G1HGY1_9PEZI</name>
<organism evidence="5 6">
    <name type="scientific">Aulographum hederae CBS 113979</name>
    <dbReference type="NCBI Taxonomy" id="1176131"/>
    <lineage>
        <taxon>Eukaryota</taxon>
        <taxon>Fungi</taxon>
        <taxon>Dikarya</taxon>
        <taxon>Ascomycota</taxon>
        <taxon>Pezizomycotina</taxon>
        <taxon>Dothideomycetes</taxon>
        <taxon>Pleosporomycetidae</taxon>
        <taxon>Aulographales</taxon>
        <taxon>Aulographaceae</taxon>
    </lineage>
</organism>
<dbReference type="CDD" id="cd01100">
    <property type="entry name" value="APPLE_Factor_XI_like"/>
    <property type="match status" value="1"/>
</dbReference>
<evidence type="ECO:0000256" key="2">
    <source>
        <dbReference type="ARBA" id="ARBA00023157"/>
    </source>
</evidence>
<feature type="domain" description="Asl1-like glycosyl hydrolase catalytic" evidence="4">
    <location>
        <begin position="138"/>
        <end position="377"/>
    </location>
</feature>
<keyword evidence="3" id="KW-0732">Signal</keyword>
<gene>
    <name evidence="5" type="ORF">K402DRAFT_344309</name>
</gene>
<accession>A0A6G1HGY1</accession>
<keyword evidence="6" id="KW-1185">Reference proteome</keyword>
<evidence type="ECO:0000256" key="1">
    <source>
        <dbReference type="ARBA" id="ARBA00022737"/>
    </source>
</evidence>
<reference evidence="5" key="1">
    <citation type="journal article" date="2020" name="Stud. Mycol.">
        <title>101 Dothideomycetes genomes: a test case for predicting lifestyles and emergence of pathogens.</title>
        <authorList>
            <person name="Haridas S."/>
            <person name="Albert R."/>
            <person name="Binder M."/>
            <person name="Bloem J."/>
            <person name="Labutti K."/>
            <person name="Salamov A."/>
            <person name="Andreopoulos B."/>
            <person name="Baker S."/>
            <person name="Barry K."/>
            <person name="Bills G."/>
            <person name="Bluhm B."/>
            <person name="Cannon C."/>
            <person name="Castanera R."/>
            <person name="Culley D."/>
            <person name="Daum C."/>
            <person name="Ezra D."/>
            <person name="Gonzalez J."/>
            <person name="Henrissat B."/>
            <person name="Kuo A."/>
            <person name="Liang C."/>
            <person name="Lipzen A."/>
            <person name="Lutzoni F."/>
            <person name="Magnuson J."/>
            <person name="Mondo S."/>
            <person name="Nolan M."/>
            <person name="Ohm R."/>
            <person name="Pangilinan J."/>
            <person name="Park H.-J."/>
            <person name="Ramirez L."/>
            <person name="Alfaro M."/>
            <person name="Sun H."/>
            <person name="Tritt A."/>
            <person name="Yoshinaga Y."/>
            <person name="Zwiers L.-H."/>
            <person name="Turgeon B."/>
            <person name="Goodwin S."/>
            <person name="Spatafora J."/>
            <person name="Crous P."/>
            <person name="Grigoriev I."/>
        </authorList>
    </citation>
    <scope>NUCLEOTIDE SEQUENCE</scope>
    <source>
        <strain evidence="5">CBS 113979</strain>
    </source>
</reference>
<dbReference type="Pfam" id="PF11790">
    <property type="entry name" value="Glyco_hydro_cc"/>
    <property type="match status" value="1"/>
</dbReference>
<dbReference type="GO" id="GO:0005576">
    <property type="term" value="C:extracellular region"/>
    <property type="evidence" value="ECO:0007669"/>
    <property type="project" value="InterPro"/>
</dbReference>
<dbReference type="GO" id="GO:0009277">
    <property type="term" value="C:fungal-type cell wall"/>
    <property type="evidence" value="ECO:0007669"/>
    <property type="project" value="TreeGrafter"/>
</dbReference>
<dbReference type="EMBL" id="ML977137">
    <property type="protein sequence ID" value="KAF1992198.1"/>
    <property type="molecule type" value="Genomic_DNA"/>
</dbReference>
<evidence type="ECO:0000313" key="6">
    <source>
        <dbReference type="Proteomes" id="UP000800041"/>
    </source>
</evidence>
<proteinExistence type="predicted"/>